<feature type="transmembrane region" description="Helical" evidence="1">
    <location>
        <begin position="47"/>
        <end position="64"/>
    </location>
</feature>
<keyword evidence="1" id="KW-1133">Transmembrane helix</keyword>
<evidence type="ECO:0000313" key="3">
    <source>
        <dbReference type="Proteomes" id="UP001597119"/>
    </source>
</evidence>
<organism evidence="2 3">
    <name type="scientific">Halorientalis brevis</name>
    <dbReference type="NCBI Taxonomy" id="1126241"/>
    <lineage>
        <taxon>Archaea</taxon>
        <taxon>Methanobacteriati</taxon>
        <taxon>Methanobacteriota</taxon>
        <taxon>Stenosarchaea group</taxon>
        <taxon>Halobacteria</taxon>
        <taxon>Halobacteriales</taxon>
        <taxon>Haloarculaceae</taxon>
        <taxon>Halorientalis</taxon>
    </lineage>
</organism>
<evidence type="ECO:0008006" key="4">
    <source>
        <dbReference type="Google" id="ProtNLM"/>
    </source>
</evidence>
<dbReference type="AlphaFoldDB" id="A0ABD6CD25"/>
<keyword evidence="1" id="KW-0472">Membrane</keyword>
<dbReference type="RefSeq" id="WP_247380394.1">
    <property type="nucleotide sequence ID" value="NZ_JALLGV010000008.1"/>
</dbReference>
<keyword evidence="1" id="KW-0812">Transmembrane</keyword>
<evidence type="ECO:0000313" key="2">
    <source>
        <dbReference type="EMBL" id="MFD1587931.1"/>
    </source>
</evidence>
<name>A0ABD6CD25_9EURY</name>
<feature type="transmembrane region" description="Helical" evidence="1">
    <location>
        <begin position="76"/>
        <end position="94"/>
    </location>
</feature>
<gene>
    <name evidence="2" type="ORF">ACFR9U_13160</name>
</gene>
<keyword evidence="3" id="KW-1185">Reference proteome</keyword>
<reference evidence="2 3" key="1">
    <citation type="journal article" date="2019" name="Int. J. Syst. Evol. Microbiol.">
        <title>The Global Catalogue of Microorganisms (GCM) 10K type strain sequencing project: providing services to taxonomists for standard genome sequencing and annotation.</title>
        <authorList>
            <consortium name="The Broad Institute Genomics Platform"/>
            <consortium name="The Broad Institute Genome Sequencing Center for Infectious Disease"/>
            <person name="Wu L."/>
            <person name="Ma J."/>
        </authorList>
    </citation>
    <scope>NUCLEOTIDE SEQUENCE [LARGE SCALE GENOMIC DNA]</scope>
    <source>
        <strain evidence="2 3">CGMCC 1.12125</strain>
    </source>
</reference>
<protein>
    <recommendedName>
        <fullName evidence="4">Cox cluster protein</fullName>
    </recommendedName>
</protein>
<dbReference type="Proteomes" id="UP001597119">
    <property type="component" value="Unassembled WGS sequence"/>
</dbReference>
<evidence type="ECO:0000256" key="1">
    <source>
        <dbReference type="SAM" id="Phobius"/>
    </source>
</evidence>
<comment type="caution">
    <text evidence="2">The sequence shown here is derived from an EMBL/GenBank/DDBJ whole genome shotgun (WGS) entry which is preliminary data.</text>
</comment>
<sequence>MVKVLMTAGIVLLIAASLVEVAADVRGSGMPEFLPAPLSGLPSSHPATALGVAGFGALVIGFLLQIISNPLPGGRVIVGSIAVLAFLLSGGYVAEES</sequence>
<proteinExistence type="predicted"/>
<accession>A0ABD6CD25</accession>
<dbReference type="EMBL" id="JBHUDJ010000006">
    <property type="protein sequence ID" value="MFD1587931.1"/>
    <property type="molecule type" value="Genomic_DNA"/>
</dbReference>